<dbReference type="RefSeq" id="WP_101434416.1">
    <property type="nucleotide sequence ID" value="NZ_PJMY01000002.1"/>
</dbReference>
<evidence type="ECO:0000256" key="2">
    <source>
        <dbReference type="ARBA" id="ARBA00022630"/>
    </source>
</evidence>
<dbReference type="InterPro" id="IPR036188">
    <property type="entry name" value="FAD/NAD-bd_sf"/>
</dbReference>
<dbReference type="GO" id="GO:0016651">
    <property type="term" value="F:oxidoreductase activity, acting on NAD(P)H"/>
    <property type="evidence" value="ECO:0007669"/>
    <property type="project" value="TreeGrafter"/>
</dbReference>
<gene>
    <name evidence="6" type="ORF">ATK30_0925</name>
</gene>
<evidence type="ECO:0000256" key="3">
    <source>
        <dbReference type="ARBA" id="ARBA00022827"/>
    </source>
</evidence>
<dbReference type="AlphaFoldDB" id="A0A2N3X1E3"/>
<keyword evidence="3" id="KW-0274">FAD</keyword>
<comment type="cofactor">
    <cofactor evidence="1">
        <name>FAD</name>
        <dbReference type="ChEBI" id="CHEBI:57692"/>
    </cofactor>
</comment>
<dbReference type="SUPFAM" id="SSF51905">
    <property type="entry name" value="FAD/NAD(P)-binding domain"/>
    <property type="match status" value="1"/>
</dbReference>
<dbReference type="Proteomes" id="UP000233750">
    <property type="component" value="Unassembled WGS sequence"/>
</dbReference>
<dbReference type="Pfam" id="PF07992">
    <property type="entry name" value="Pyr_redox_2"/>
    <property type="match status" value="1"/>
</dbReference>
<dbReference type="InterPro" id="IPR050446">
    <property type="entry name" value="FAD-oxidoreductase/Apoptosis"/>
</dbReference>
<dbReference type="InterPro" id="IPR023753">
    <property type="entry name" value="FAD/NAD-binding_dom"/>
</dbReference>
<evidence type="ECO:0000313" key="7">
    <source>
        <dbReference type="Proteomes" id="UP000233750"/>
    </source>
</evidence>
<name>A0A2N3X1E3_9PSEU</name>
<organism evidence="6 7">
    <name type="scientific">Amycolatopsis echigonensis</name>
    <dbReference type="NCBI Taxonomy" id="2576905"/>
    <lineage>
        <taxon>Bacteria</taxon>
        <taxon>Bacillati</taxon>
        <taxon>Actinomycetota</taxon>
        <taxon>Actinomycetes</taxon>
        <taxon>Pseudonocardiales</taxon>
        <taxon>Pseudonocardiaceae</taxon>
        <taxon>Amycolatopsis</taxon>
    </lineage>
</organism>
<dbReference type="PANTHER" id="PTHR43557">
    <property type="entry name" value="APOPTOSIS-INDUCING FACTOR 1"/>
    <property type="match status" value="1"/>
</dbReference>
<protein>
    <submittedName>
        <fullName evidence="6">Pyridine nucleotide-disulfide oxidoreductase</fullName>
    </submittedName>
</protein>
<dbReference type="PRINTS" id="PR00368">
    <property type="entry name" value="FADPNR"/>
</dbReference>
<keyword evidence="2" id="KW-0285">Flavoprotein</keyword>
<dbReference type="EMBL" id="PJMY01000002">
    <property type="protein sequence ID" value="PKV99928.1"/>
    <property type="molecule type" value="Genomic_DNA"/>
</dbReference>
<proteinExistence type="predicted"/>
<accession>A0A2N3X1E3</accession>
<evidence type="ECO:0000256" key="1">
    <source>
        <dbReference type="ARBA" id="ARBA00001974"/>
    </source>
</evidence>
<dbReference type="Gene3D" id="3.50.50.60">
    <property type="entry name" value="FAD/NAD(P)-binding domain"/>
    <property type="match status" value="2"/>
</dbReference>
<feature type="non-terminal residue" evidence="6">
    <location>
        <position position="310"/>
    </location>
</feature>
<evidence type="ECO:0000256" key="4">
    <source>
        <dbReference type="ARBA" id="ARBA00023002"/>
    </source>
</evidence>
<keyword evidence="4" id="KW-0560">Oxidoreductase</keyword>
<evidence type="ECO:0000259" key="5">
    <source>
        <dbReference type="Pfam" id="PF07992"/>
    </source>
</evidence>
<dbReference type="OrthoDB" id="4475657at2"/>
<evidence type="ECO:0000313" key="6">
    <source>
        <dbReference type="EMBL" id="PKV99928.1"/>
    </source>
</evidence>
<sequence>MTTPQRPLRRIAIVGAGLAGASAATALREHGFEGQVTLFGQEPHHPYELPPLSKGILTGSADEPDWVHEPGYYADHGIDLRRDTTVTALHPDRHTVVDADGGEHGYDRLLLATGSRPRVLPALADSGVHLLRTWDDALTLRKHLSAGARVVIVGAGWIGCEVAAAARTRGAEVTVVDPLPLPLHRVLGDELGAVFRDLHSGHDVAFRFGAEVSGIDTRDGAQRVRLNDGSELGADVVVAGVGAVPRTDLAGYAGLELAAGGVAVDRALRTSDPDVYAVGDIAAHDHPRFEGRVRVEHWANAQGQGRHVAG</sequence>
<dbReference type="GO" id="GO:0005737">
    <property type="term" value="C:cytoplasm"/>
    <property type="evidence" value="ECO:0007669"/>
    <property type="project" value="TreeGrafter"/>
</dbReference>
<keyword evidence="7" id="KW-1185">Reference proteome</keyword>
<comment type="caution">
    <text evidence="6">The sequence shown here is derived from an EMBL/GenBank/DDBJ whole genome shotgun (WGS) entry which is preliminary data.</text>
</comment>
<dbReference type="PANTHER" id="PTHR43557:SF2">
    <property type="entry name" value="RIESKE DOMAIN-CONTAINING PROTEIN-RELATED"/>
    <property type="match status" value="1"/>
</dbReference>
<dbReference type="PRINTS" id="PR00411">
    <property type="entry name" value="PNDRDTASEI"/>
</dbReference>
<reference evidence="6 7" key="1">
    <citation type="submission" date="2017-12" db="EMBL/GenBank/DDBJ databases">
        <title>Sequencing the genomes of 1000 Actinobacteria strains.</title>
        <authorList>
            <person name="Klenk H.-P."/>
        </authorList>
    </citation>
    <scope>NUCLEOTIDE SEQUENCE [LARGE SCALE GENOMIC DNA]</scope>
    <source>
        <strain evidence="6 7">DSM 45165</strain>
    </source>
</reference>
<feature type="domain" description="FAD/NAD(P)-binding" evidence="5">
    <location>
        <begin position="10"/>
        <end position="305"/>
    </location>
</feature>